<keyword evidence="3" id="KW-0012">Acyltransferase</keyword>
<comment type="similarity">
    <text evidence="1">Belongs to the transferase hexapeptide repeat family.</text>
</comment>
<dbReference type="InterPro" id="IPR037133">
    <property type="entry name" value="THP_succinylTrfase_N_sf"/>
</dbReference>
<accession>A0A936F398</accession>
<dbReference type="Pfam" id="PF14805">
    <property type="entry name" value="THDPS_N_2"/>
    <property type="match status" value="1"/>
</dbReference>
<dbReference type="Gene3D" id="2.160.10.10">
    <property type="entry name" value="Hexapeptide repeat proteins"/>
    <property type="match status" value="1"/>
</dbReference>
<reference evidence="3 4" key="1">
    <citation type="submission" date="2020-10" db="EMBL/GenBank/DDBJ databases">
        <title>Connecting structure to function with the recovery of over 1000 high-quality activated sludge metagenome-assembled genomes encoding full-length rRNA genes using long-read sequencing.</title>
        <authorList>
            <person name="Singleton C.M."/>
            <person name="Petriglieri F."/>
            <person name="Kristensen J.M."/>
            <person name="Kirkegaard R.H."/>
            <person name="Michaelsen T.Y."/>
            <person name="Andersen M.H."/>
            <person name="Karst S.M."/>
            <person name="Dueholm M.S."/>
            <person name="Nielsen P.H."/>
            <person name="Albertsen M."/>
        </authorList>
    </citation>
    <scope>NUCLEOTIDE SEQUENCE [LARGE SCALE GENOMIC DNA]</scope>
    <source>
        <strain evidence="3">OdNE_18-Q3-R46-58_MAXAC.008</strain>
    </source>
</reference>
<feature type="domain" description="Tetrahydrodipicolinate-N-succinyltransferase chain A" evidence="2">
    <location>
        <begin position="30"/>
        <end position="67"/>
    </location>
</feature>
<proteinExistence type="inferred from homology"/>
<dbReference type="EMBL" id="JADKCH010000011">
    <property type="protein sequence ID" value="MBK8573001.1"/>
    <property type="molecule type" value="Genomic_DNA"/>
</dbReference>
<dbReference type="SUPFAM" id="SSF51161">
    <property type="entry name" value="Trimeric LpxA-like enzymes"/>
    <property type="match status" value="1"/>
</dbReference>
<dbReference type="InterPro" id="IPR023180">
    <property type="entry name" value="THP_succinylTrfase_dom1"/>
</dbReference>
<comment type="caution">
    <text evidence="3">The sequence shown here is derived from an EMBL/GenBank/DDBJ whole genome shotgun (WGS) entry which is preliminary data.</text>
</comment>
<evidence type="ECO:0000259" key="2">
    <source>
        <dbReference type="Pfam" id="PF14805"/>
    </source>
</evidence>
<dbReference type="Gene3D" id="1.10.166.10">
    <property type="entry name" value="Tetrahydrodipicolinate-N-succinyltransferase, N-terminal domain"/>
    <property type="match status" value="1"/>
</dbReference>
<dbReference type="EC" id="2.3.1.117" evidence="3"/>
<sequence>MVVDLDSIHTFFSRPPEVVAADPEAPAWHQVLLAALETGSIRAAERRSDGTWQANAWVKQAILCGFRRTHLVEMPGPGFPMFDKTAYPVRHFGLEDGVRLVPGGSAVRRGAHIARGVVLMPPAYVNVGAFVDEGTMVDSHALVGSCAQIGKRVHLSAAAQIGGVLEPAGARPVVVEDDAFVGGLVGLFEGIVVRKRAVLASGVVITGSSIIYDLVHGRELRQEVPEGAVVVPGSRPASGDYAKAHGLQLAAPCIVKYRDDKTDAATALEQALR</sequence>
<protein>
    <submittedName>
        <fullName evidence="3">2,3,4,5-tetrahydropyridine-2,6-dicarboxylate N-succinyltransferase</fullName>
        <ecNumber evidence="3">2.3.1.117</ecNumber>
    </submittedName>
</protein>
<dbReference type="CDD" id="cd03350">
    <property type="entry name" value="LbH_THP_succinylT"/>
    <property type="match status" value="1"/>
</dbReference>
<dbReference type="Pfam" id="PF14602">
    <property type="entry name" value="Hexapep_2"/>
    <property type="match status" value="1"/>
</dbReference>
<organism evidence="3 4">
    <name type="scientific">Candidatus Geothrix odensensis</name>
    <dbReference type="NCBI Taxonomy" id="2954440"/>
    <lineage>
        <taxon>Bacteria</taxon>
        <taxon>Pseudomonadati</taxon>
        <taxon>Acidobacteriota</taxon>
        <taxon>Holophagae</taxon>
        <taxon>Holophagales</taxon>
        <taxon>Holophagaceae</taxon>
        <taxon>Geothrix</taxon>
    </lineage>
</organism>
<name>A0A936F398_9BACT</name>
<dbReference type="InterPro" id="IPR011004">
    <property type="entry name" value="Trimer_LpxA-like_sf"/>
</dbReference>
<dbReference type="GO" id="GO:0008666">
    <property type="term" value="F:2,3,4,5-tetrahydropyridine-2,6-dicarboxylate N-succinyltransferase activity"/>
    <property type="evidence" value="ECO:0007669"/>
    <property type="project" value="UniProtKB-EC"/>
</dbReference>
<dbReference type="Proteomes" id="UP000709959">
    <property type="component" value="Unassembled WGS sequence"/>
</dbReference>
<dbReference type="AlphaFoldDB" id="A0A936F398"/>
<dbReference type="InterPro" id="IPR001451">
    <property type="entry name" value="Hexapep"/>
</dbReference>
<evidence type="ECO:0000256" key="1">
    <source>
        <dbReference type="ARBA" id="ARBA00007274"/>
    </source>
</evidence>
<keyword evidence="3" id="KW-0808">Transferase</keyword>
<dbReference type="NCBIfam" id="NF008808">
    <property type="entry name" value="PRK11830.1"/>
    <property type="match status" value="1"/>
</dbReference>
<evidence type="ECO:0000313" key="4">
    <source>
        <dbReference type="Proteomes" id="UP000709959"/>
    </source>
</evidence>
<evidence type="ECO:0000313" key="3">
    <source>
        <dbReference type="EMBL" id="MBK8573001.1"/>
    </source>
</evidence>
<gene>
    <name evidence="3" type="ORF">IPN91_10215</name>
</gene>